<dbReference type="CDD" id="cd24017">
    <property type="entry name" value="ASKHA_T2SSL_N"/>
    <property type="match status" value="1"/>
</dbReference>
<name>A0A1T2L2J0_9GAMM</name>
<dbReference type="Gene3D" id="3.30.1360.100">
    <property type="entry name" value="General secretion pathway protein M, EpsM"/>
    <property type="match status" value="1"/>
</dbReference>
<dbReference type="GO" id="GO:0015627">
    <property type="term" value="C:type II protein secretion system complex"/>
    <property type="evidence" value="ECO:0007669"/>
    <property type="project" value="InterPro"/>
</dbReference>
<sequence>MEPTILLQLEGEDALHWVTLDRGGRASLPQHGTFSELARHAGTTRLTLIAPAESLLLTEVSIPTRSRQQLQQALPFAMEEQLSEEVELLHFAYPRPTGNAPLPVAVIAKSRLIDWQQQFAAHGLTLTSIVAEPQLLPLDGDTWHLLLDDRRALLRSGTLRGYAIDPDNLDRVLQLAIDEMGENPPAQIMVSDLRSQATPLPHFANIELVVKQLADGTLPLYARGYLATTPIELLQGEFSRREQMGRNLKPWIPSAAMLMIALSLSGTATIGDYQALQDESKNNQQQIEQIYLEAFPKSKLVTGREKALMEQKLVKLRQRSASSSGALPLLEKSGERIQQLDGVSIETINYRNGTLELDLRAENLQLIDQLKQQLDNDTSLNVEIASATSRNGRIEGRLRIRSGS</sequence>
<comment type="function">
    <text evidence="10">Inner membrane component of the type II secretion system required for the energy-dependent secretion of extracellular factors such as proteases and toxins from the periplasm.</text>
</comment>
<evidence type="ECO:0000256" key="1">
    <source>
        <dbReference type="ARBA" id="ARBA00004377"/>
    </source>
</evidence>
<evidence type="ECO:0000256" key="2">
    <source>
        <dbReference type="ARBA" id="ARBA00005318"/>
    </source>
</evidence>
<organism evidence="13 14">
    <name type="scientific">Solemya pervernicosa gill symbiont</name>
    <dbReference type="NCBI Taxonomy" id="642797"/>
    <lineage>
        <taxon>Bacteria</taxon>
        <taxon>Pseudomonadati</taxon>
        <taxon>Pseudomonadota</taxon>
        <taxon>Gammaproteobacteria</taxon>
        <taxon>sulfur-oxidizing symbionts</taxon>
    </lineage>
</organism>
<evidence type="ECO:0000256" key="6">
    <source>
        <dbReference type="ARBA" id="ARBA00022692"/>
    </source>
</evidence>
<keyword evidence="3 10" id="KW-0813">Transport</keyword>
<dbReference type="InterPro" id="IPR025691">
    <property type="entry name" value="GspL_pp_dom"/>
</dbReference>
<dbReference type="RefSeq" id="WP_078484472.1">
    <property type="nucleotide sequence ID" value="NZ_MPRL01000058.1"/>
</dbReference>
<evidence type="ECO:0000313" key="13">
    <source>
        <dbReference type="EMBL" id="OOZ39166.1"/>
    </source>
</evidence>
<comment type="subcellular location">
    <subcellularLocation>
        <location evidence="1">Cell inner membrane</location>
        <topology evidence="1">Single-pass membrane protein</topology>
    </subcellularLocation>
</comment>
<dbReference type="InterPro" id="IPR043129">
    <property type="entry name" value="ATPase_NBD"/>
</dbReference>
<dbReference type="GO" id="GO:0015628">
    <property type="term" value="P:protein secretion by the type II secretion system"/>
    <property type="evidence" value="ECO:0007669"/>
    <property type="project" value="InterPro"/>
</dbReference>
<keyword evidence="14" id="KW-1185">Reference proteome</keyword>
<keyword evidence="8" id="KW-1133">Transmembrane helix</keyword>
<comment type="caution">
    <text evidence="13">The sequence shown here is derived from an EMBL/GenBank/DDBJ whole genome shotgun (WGS) entry which is preliminary data.</text>
</comment>
<comment type="similarity">
    <text evidence="2 10">Belongs to the GSP L family.</text>
</comment>
<dbReference type="Pfam" id="PF12693">
    <property type="entry name" value="GspL_C"/>
    <property type="match status" value="1"/>
</dbReference>
<dbReference type="GO" id="GO:0009276">
    <property type="term" value="C:Gram-negative-bacterium-type cell wall"/>
    <property type="evidence" value="ECO:0007669"/>
    <property type="project" value="InterPro"/>
</dbReference>
<dbReference type="Gene3D" id="3.30.420.380">
    <property type="match status" value="1"/>
</dbReference>
<evidence type="ECO:0000256" key="8">
    <source>
        <dbReference type="ARBA" id="ARBA00022989"/>
    </source>
</evidence>
<evidence type="ECO:0000259" key="12">
    <source>
        <dbReference type="Pfam" id="PF12693"/>
    </source>
</evidence>
<dbReference type="GO" id="GO:0005886">
    <property type="term" value="C:plasma membrane"/>
    <property type="evidence" value="ECO:0007669"/>
    <property type="project" value="UniProtKB-SubCell"/>
</dbReference>
<dbReference type="AlphaFoldDB" id="A0A1T2L2J0"/>
<accession>A0A1T2L2J0</accession>
<evidence type="ECO:0000256" key="9">
    <source>
        <dbReference type="ARBA" id="ARBA00023136"/>
    </source>
</evidence>
<dbReference type="SUPFAM" id="SSF53067">
    <property type="entry name" value="Actin-like ATPase domain"/>
    <property type="match status" value="1"/>
</dbReference>
<evidence type="ECO:0000256" key="3">
    <source>
        <dbReference type="ARBA" id="ARBA00022448"/>
    </source>
</evidence>
<dbReference type="OrthoDB" id="7011844at2"/>
<evidence type="ECO:0000313" key="14">
    <source>
        <dbReference type="Proteomes" id="UP000191110"/>
    </source>
</evidence>
<dbReference type="InterPro" id="IPR007812">
    <property type="entry name" value="T2SS_protein-GspL"/>
</dbReference>
<evidence type="ECO:0000259" key="11">
    <source>
        <dbReference type="Pfam" id="PF05134"/>
    </source>
</evidence>
<dbReference type="Proteomes" id="UP000191110">
    <property type="component" value="Unassembled WGS sequence"/>
</dbReference>
<reference evidence="13 14" key="1">
    <citation type="submission" date="2016-11" db="EMBL/GenBank/DDBJ databases">
        <title>Mixed transmission modes and dynamic genome evolution in an obligate animal-bacterial symbiosis.</title>
        <authorList>
            <person name="Russell S.L."/>
            <person name="Corbett-Detig R.B."/>
            <person name="Cavanaugh C.M."/>
        </authorList>
    </citation>
    <scope>NUCLEOTIDE SEQUENCE [LARGE SCALE GENOMIC DNA]</scope>
    <source>
        <strain evidence="13">Sveles-Q1</strain>
    </source>
</reference>
<dbReference type="EMBL" id="MPRL01000058">
    <property type="protein sequence ID" value="OOZ39166.1"/>
    <property type="molecule type" value="Genomic_DNA"/>
</dbReference>
<evidence type="ECO:0000256" key="5">
    <source>
        <dbReference type="ARBA" id="ARBA00022519"/>
    </source>
</evidence>
<evidence type="ECO:0000256" key="7">
    <source>
        <dbReference type="ARBA" id="ARBA00022927"/>
    </source>
</evidence>
<keyword evidence="7 10" id="KW-0653">Protein transport</keyword>
<protein>
    <recommendedName>
        <fullName evidence="10">Type II secretion system protein L</fullName>
        <shortName evidence="10">T2SS protein L</shortName>
    </recommendedName>
</protein>
<gene>
    <name evidence="13" type="ORF">BOW53_12760</name>
</gene>
<keyword evidence="4" id="KW-1003">Cell membrane</keyword>
<keyword evidence="9" id="KW-0472">Membrane</keyword>
<dbReference type="PIRSF" id="PIRSF015761">
    <property type="entry name" value="Protein_L"/>
    <property type="match status" value="1"/>
</dbReference>
<dbReference type="Pfam" id="PF05134">
    <property type="entry name" value="T2SSL"/>
    <property type="match status" value="1"/>
</dbReference>
<dbReference type="NCBIfam" id="TIGR01709">
    <property type="entry name" value="typeII_sec_gspL"/>
    <property type="match status" value="1"/>
</dbReference>
<keyword evidence="5" id="KW-0997">Cell inner membrane</keyword>
<keyword evidence="6" id="KW-0812">Transmembrane</keyword>
<evidence type="ECO:0000256" key="10">
    <source>
        <dbReference type="PIRNR" id="PIRNR015761"/>
    </source>
</evidence>
<feature type="domain" description="GspL cytoplasmic actin-ATPase-like" evidence="11">
    <location>
        <begin position="28"/>
        <end position="240"/>
    </location>
</feature>
<dbReference type="InterPro" id="IPR024230">
    <property type="entry name" value="GspL_cyto_dom"/>
</dbReference>
<evidence type="ECO:0000256" key="4">
    <source>
        <dbReference type="ARBA" id="ARBA00022475"/>
    </source>
</evidence>
<proteinExistence type="inferred from homology"/>
<feature type="domain" description="GspL periplasmic" evidence="12">
    <location>
        <begin position="251"/>
        <end position="402"/>
    </location>
</feature>